<feature type="compositionally biased region" description="Polar residues" evidence="1">
    <location>
        <begin position="138"/>
        <end position="151"/>
    </location>
</feature>
<organism evidence="3 4">
    <name type="scientific">Gadus morhua</name>
    <name type="common">Atlantic cod</name>
    <dbReference type="NCBI Taxonomy" id="8049"/>
    <lineage>
        <taxon>Eukaryota</taxon>
        <taxon>Metazoa</taxon>
        <taxon>Chordata</taxon>
        <taxon>Craniata</taxon>
        <taxon>Vertebrata</taxon>
        <taxon>Euteleostomi</taxon>
        <taxon>Actinopterygii</taxon>
        <taxon>Neopterygii</taxon>
        <taxon>Teleostei</taxon>
        <taxon>Neoteleostei</taxon>
        <taxon>Acanthomorphata</taxon>
        <taxon>Zeiogadaria</taxon>
        <taxon>Gadariae</taxon>
        <taxon>Gadiformes</taxon>
        <taxon>Gadoidei</taxon>
        <taxon>Gadidae</taxon>
        <taxon>Gadus</taxon>
    </lineage>
</organism>
<feature type="signal peptide" evidence="2">
    <location>
        <begin position="1"/>
        <end position="16"/>
    </location>
</feature>
<protein>
    <submittedName>
        <fullName evidence="3">Secretory calcium-binding phosphoprotein 5</fullName>
    </submittedName>
</protein>
<gene>
    <name evidence="3" type="primary">scpp5</name>
</gene>
<proteinExistence type="predicted"/>
<dbReference type="AlphaFoldDB" id="A0A8C5FTB8"/>
<dbReference type="OMA" id="SHGFIKY"/>
<name>A0A8C5FTB8_GADMO</name>
<evidence type="ECO:0000313" key="4">
    <source>
        <dbReference type="Proteomes" id="UP000694546"/>
    </source>
</evidence>
<reference evidence="3" key="1">
    <citation type="submission" date="2025-08" db="UniProtKB">
        <authorList>
            <consortium name="Ensembl"/>
        </authorList>
    </citation>
    <scope>IDENTIFICATION</scope>
</reference>
<sequence>MKFIVLCLCLSSTVSAAPTLYNYMPFSGARRPFPPAQMKSGYGGPQTGPAAISMEIVYPQIYPPLFPGGAAGGSVPGSTNPSQAFIKYSLPKAPGRKSVEIYYPFDFSQQRMIPNFPQLPNIPSYATFDHPAFPPMTGPQQPVNSPTFETSPPQLQNPFQAPQQDQPPPPTQEQTPPEATNQVVGNQ</sequence>
<dbReference type="GeneTree" id="ENSGT00390000005736"/>
<accession>A0A8C5FTB8</accession>
<keyword evidence="4" id="KW-1185">Reference proteome</keyword>
<feature type="compositionally biased region" description="Low complexity" evidence="1">
    <location>
        <begin position="152"/>
        <end position="164"/>
    </location>
</feature>
<evidence type="ECO:0000313" key="3">
    <source>
        <dbReference type="Ensembl" id="ENSGMOP00000059672.1"/>
    </source>
</evidence>
<keyword evidence="2" id="KW-0732">Signal</keyword>
<feature type="region of interest" description="Disordered" evidence="1">
    <location>
        <begin position="127"/>
        <end position="187"/>
    </location>
</feature>
<dbReference type="Proteomes" id="UP000694546">
    <property type="component" value="Chromosome 3"/>
</dbReference>
<feature type="compositionally biased region" description="Low complexity" evidence="1">
    <location>
        <begin position="172"/>
        <end position="187"/>
    </location>
</feature>
<feature type="chain" id="PRO_5034632667" evidence="2">
    <location>
        <begin position="17"/>
        <end position="187"/>
    </location>
</feature>
<evidence type="ECO:0000256" key="2">
    <source>
        <dbReference type="SAM" id="SignalP"/>
    </source>
</evidence>
<dbReference type="OrthoDB" id="8926847at2759"/>
<evidence type="ECO:0000256" key="1">
    <source>
        <dbReference type="SAM" id="MobiDB-lite"/>
    </source>
</evidence>
<reference evidence="3" key="2">
    <citation type="submission" date="2025-09" db="UniProtKB">
        <authorList>
            <consortium name="Ensembl"/>
        </authorList>
    </citation>
    <scope>IDENTIFICATION</scope>
</reference>
<dbReference type="Ensembl" id="ENSGMOT00000070574.1">
    <property type="protein sequence ID" value="ENSGMOP00000059672.1"/>
    <property type="gene ID" value="ENSGMOG00000033377.1"/>
</dbReference>